<dbReference type="EMBL" id="LCKX01000005">
    <property type="protein sequence ID" value="KKU07815.1"/>
    <property type="molecule type" value="Genomic_DNA"/>
</dbReference>
<dbReference type="AlphaFoldDB" id="A0A0G1QGP8"/>
<evidence type="ECO:0000259" key="1">
    <source>
        <dbReference type="Pfam" id="PF01592"/>
    </source>
</evidence>
<sequence length="123" mass="13430">MNMYQEELLDHYWHPKNRGNTHDASFSATEHNPLCGDTLTITARVEHDILADIKFNGNGCAISQAAADLLTESLAGKTIQNAGMFSPDAMRTLLNVPISGAREKCALLALTAFQKGLNDYAHN</sequence>
<name>A0A0G1QGP8_9BACT</name>
<feature type="domain" description="NIF system FeS cluster assembly NifU N-terminal" evidence="1">
    <location>
        <begin position="3"/>
        <end position="121"/>
    </location>
</feature>
<dbReference type="PANTHER" id="PTHR10093">
    <property type="entry name" value="IRON-SULFUR CLUSTER ASSEMBLY ENZYME NIFU HOMOLOG"/>
    <property type="match status" value="1"/>
</dbReference>
<dbReference type="Pfam" id="PF01592">
    <property type="entry name" value="NifU_N"/>
    <property type="match status" value="1"/>
</dbReference>
<protein>
    <submittedName>
        <fullName evidence="2">SUF system FeS assembly protein, NifU family</fullName>
    </submittedName>
</protein>
<dbReference type="GO" id="GO:0005506">
    <property type="term" value="F:iron ion binding"/>
    <property type="evidence" value="ECO:0007669"/>
    <property type="project" value="InterPro"/>
</dbReference>
<dbReference type="CDD" id="cd06664">
    <property type="entry name" value="IscU_like"/>
    <property type="match status" value="1"/>
</dbReference>
<organism evidence="2 3">
    <name type="scientific">Candidatus Magasanikbacteria bacterium GW2011_GWA2_45_39</name>
    <dbReference type="NCBI Taxonomy" id="1619041"/>
    <lineage>
        <taxon>Bacteria</taxon>
        <taxon>Candidatus Magasanikiibacteriota</taxon>
    </lineage>
</organism>
<proteinExistence type="predicted"/>
<comment type="caution">
    <text evidence="2">The sequence shown here is derived from an EMBL/GenBank/DDBJ whole genome shotgun (WGS) entry which is preliminary data.</text>
</comment>
<dbReference type="SUPFAM" id="SSF82649">
    <property type="entry name" value="SufE/NifU"/>
    <property type="match status" value="1"/>
</dbReference>
<dbReference type="GO" id="GO:0051536">
    <property type="term" value="F:iron-sulfur cluster binding"/>
    <property type="evidence" value="ECO:0007669"/>
    <property type="project" value="InterPro"/>
</dbReference>
<dbReference type="InterPro" id="IPR002871">
    <property type="entry name" value="NIF_FeS_clus_asmbl_NifU_N"/>
</dbReference>
<reference evidence="2 3" key="1">
    <citation type="journal article" date="2015" name="Nature">
        <title>rRNA introns, odd ribosomes, and small enigmatic genomes across a large radiation of phyla.</title>
        <authorList>
            <person name="Brown C.T."/>
            <person name="Hug L.A."/>
            <person name="Thomas B.C."/>
            <person name="Sharon I."/>
            <person name="Castelle C.J."/>
            <person name="Singh A."/>
            <person name="Wilkins M.J."/>
            <person name="Williams K.H."/>
            <person name="Banfield J.F."/>
        </authorList>
    </citation>
    <scope>NUCLEOTIDE SEQUENCE [LARGE SCALE GENOMIC DNA]</scope>
</reference>
<dbReference type="Proteomes" id="UP000033999">
    <property type="component" value="Unassembled WGS sequence"/>
</dbReference>
<evidence type="ECO:0000313" key="3">
    <source>
        <dbReference type="Proteomes" id="UP000033999"/>
    </source>
</evidence>
<accession>A0A0G1QGP8</accession>
<dbReference type="GO" id="GO:0016226">
    <property type="term" value="P:iron-sulfur cluster assembly"/>
    <property type="evidence" value="ECO:0007669"/>
    <property type="project" value="InterPro"/>
</dbReference>
<evidence type="ECO:0000313" key="2">
    <source>
        <dbReference type="EMBL" id="KKU07815.1"/>
    </source>
</evidence>
<gene>
    <name evidence="2" type="ORF">UX10_C0005G0021</name>
</gene>
<dbReference type="Gene3D" id="3.90.1010.10">
    <property type="match status" value="1"/>
</dbReference>